<dbReference type="GO" id="GO:0046854">
    <property type="term" value="P:phosphatidylinositol phosphate biosynthetic process"/>
    <property type="evidence" value="ECO:0007669"/>
    <property type="project" value="TreeGrafter"/>
</dbReference>
<dbReference type="Gene3D" id="1.25.40.10">
    <property type="entry name" value="Tetratricopeptide repeat domain"/>
    <property type="match status" value="2"/>
</dbReference>
<dbReference type="Pfam" id="PF14559">
    <property type="entry name" value="TPR_19"/>
    <property type="match status" value="1"/>
</dbReference>
<comment type="function">
    <text evidence="1">Involved in endocytosis.</text>
</comment>
<organism evidence="3 4">
    <name type="scientific">Schistosoma margrebowiei</name>
    <dbReference type="NCBI Taxonomy" id="48269"/>
    <lineage>
        <taxon>Eukaryota</taxon>
        <taxon>Metazoa</taxon>
        <taxon>Spiralia</taxon>
        <taxon>Lophotrochozoa</taxon>
        <taxon>Platyhelminthes</taxon>
        <taxon>Trematoda</taxon>
        <taxon>Digenea</taxon>
        <taxon>Strigeidida</taxon>
        <taxon>Schistosomatoidea</taxon>
        <taxon>Schistosomatidae</taxon>
        <taxon>Schistosoma</taxon>
    </lineage>
</organism>
<dbReference type="GO" id="GO:0005886">
    <property type="term" value="C:plasma membrane"/>
    <property type="evidence" value="ECO:0007669"/>
    <property type="project" value="TreeGrafter"/>
</dbReference>
<protein>
    <submittedName>
        <fullName evidence="3">Uncharacterized protein</fullName>
    </submittedName>
</protein>
<dbReference type="EMBL" id="UZAI01016944">
    <property type="protein sequence ID" value="VDP18421.1"/>
    <property type="molecule type" value="Genomic_DNA"/>
</dbReference>
<dbReference type="GO" id="GO:0072659">
    <property type="term" value="P:protein localization to plasma membrane"/>
    <property type="evidence" value="ECO:0007669"/>
    <property type="project" value="TreeGrafter"/>
</dbReference>
<evidence type="ECO:0000256" key="1">
    <source>
        <dbReference type="ARBA" id="ARBA00002550"/>
    </source>
</evidence>
<gene>
    <name evidence="3" type="ORF">SMRZ_LOCUS15491</name>
</gene>
<evidence type="ECO:0000313" key="4">
    <source>
        <dbReference type="Proteomes" id="UP000277204"/>
    </source>
</evidence>
<comment type="similarity">
    <text evidence="2">Belongs to the YPP1 family.</text>
</comment>
<evidence type="ECO:0000313" key="3">
    <source>
        <dbReference type="EMBL" id="VDP18421.1"/>
    </source>
</evidence>
<dbReference type="SUPFAM" id="SSF48452">
    <property type="entry name" value="TPR-like"/>
    <property type="match status" value="2"/>
</dbReference>
<dbReference type="SMART" id="SM00028">
    <property type="entry name" value="TPR"/>
    <property type="match status" value="6"/>
</dbReference>
<dbReference type="InterPro" id="IPR011990">
    <property type="entry name" value="TPR-like_helical_dom_sf"/>
</dbReference>
<dbReference type="InterPro" id="IPR045819">
    <property type="entry name" value="TTC7_N"/>
</dbReference>
<sequence>MSTVKAVKTKKGKIETDVERYRSEGFCSKALELILAHGSERSTSLRRKILKLICILLVIDMLNQLILCENELEWNDQGELPPENLSKAKRYAEEVMSGNDEQYKFEASVLLGKIYYLQGNSEKALKLLSSLNLLSAKMDPITLRFNYIVSEGLCKEEQSKLKSVSDISKERDNIIDLYNLACHMCIKHLQELDRTQPEHTNSSVSVPPIVEKVIQKIPEILIKKGDIPGAISKYRTILGYCELPATRSLRRALSLRFSELLLRSVCIKTYHKYNTSMDQDSSTDKDAQLIPYRYPTNRYIPDNRIEEAIFSLMISEHIASQDVILNRPSELSEPQIVRSFNNAAAVYDLLAILLTKVKHFKFLSKVSYFEPLCFLGEKTSQNCLEKALKFSYHQFHIWYQFALSLISSKQYYRGYLALRECLRIDNTKISVYLFASSLCLGHLNLIEEGMELASKAVEVSAQSEPAFMARAHLLVGWGWSILARSCCVVDKKSELRNRAVKEYRIAIQLDPDDYLGWYHLAVELATQRHLDEALSICQQSLQLMPIHSNTLYLLALLHTAGGKRLDQAAKALYVGLSDRPNDFNLLFLLAKIEEARINPKAGLKVYRQLLKVWRDTFSLGANSKLITTSKFSSNINFIHFTFLRVINRIRKAVLSNNNDITNSNTPDDLTLSSVSSFSPSLELDDDCSILNVWEEKTNDSNYLQSALSDIAIGCAGQTGASIVPLSRQSRPGNQNQTTALKVQIKIYQGLAESYLDNNQLFEAKEALDEVMKIGGLDNQTLYLRGRLAEERGLVCIARSLYESVIALKPDHLQALLSLASLLHKNNQTTLAERVARDAMNVDPTSFRVWRLLADILGSSNTPEPASEAVVTRALLTAIELEQTEPIEPFYCLPLGVRCN</sequence>
<proteinExistence type="inferred from homology"/>
<dbReference type="InterPro" id="IPR051722">
    <property type="entry name" value="Endocytosis_PI4K-reg_protein"/>
</dbReference>
<dbReference type="Pfam" id="PF19440">
    <property type="entry name" value="TTC7_N"/>
    <property type="match status" value="1"/>
</dbReference>
<dbReference type="Proteomes" id="UP000277204">
    <property type="component" value="Unassembled WGS sequence"/>
</dbReference>
<evidence type="ECO:0000256" key="2">
    <source>
        <dbReference type="ARBA" id="ARBA00038251"/>
    </source>
</evidence>
<dbReference type="InterPro" id="IPR019734">
    <property type="entry name" value="TPR_rpt"/>
</dbReference>
<dbReference type="AlphaFoldDB" id="A0A183MHG6"/>
<dbReference type="PANTHER" id="PTHR23083:SF464">
    <property type="entry name" value="TETRATRICOPEPTIDE REPEAT DOMAIN 7, ISOFORM A"/>
    <property type="match status" value="1"/>
</dbReference>
<keyword evidence="4" id="KW-1185">Reference proteome</keyword>
<dbReference type="PANTHER" id="PTHR23083">
    <property type="entry name" value="TETRATRICOPEPTIDE REPEAT PROTEIN, TPR"/>
    <property type="match status" value="1"/>
</dbReference>
<reference evidence="3 4" key="1">
    <citation type="submission" date="2018-11" db="EMBL/GenBank/DDBJ databases">
        <authorList>
            <consortium name="Pathogen Informatics"/>
        </authorList>
    </citation>
    <scope>NUCLEOTIDE SEQUENCE [LARGE SCALE GENOMIC DNA]</scope>
    <source>
        <strain evidence="3 4">Zambia</strain>
    </source>
</reference>
<name>A0A183MHG6_9TREM</name>
<dbReference type="STRING" id="48269.A0A183MHG6"/>
<accession>A0A183MHG6</accession>